<name>A0ABX3D081_9BACI</name>
<dbReference type="RefSeq" id="WP_071155249.1">
    <property type="nucleotide sequence ID" value="NZ_CANMJI010000001.1"/>
</dbReference>
<dbReference type="Gene3D" id="3.40.50.10540">
    <property type="entry name" value="Crotonobetainyl-coa:carnitine coa-transferase, domain 1"/>
    <property type="match status" value="1"/>
</dbReference>
<evidence type="ECO:0000313" key="2">
    <source>
        <dbReference type="Proteomes" id="UP000180194"/>
    </source>
</evidence>
<protein>
    <submittedName>
        <fullName evidence="1">Alpha-methylacyl-CoA racemase</fullName>
    </submittedName>
</protein>
<dbReference type="InterPro" id="IPR044855">
    <property type="entry name" value="CoA-Trfase_III_dom3_sf"/>
</dbReference>
<organism evidence="1 2">
    <name type="scientific">Cytobacillus oceanisediminis</name>
    <dbReference type="NCBI Taxonomy" id="665099"/>
    <lineage>
        <taxon>Bacteria</taxon>
        <taxon>Bacillati</taxon>
        <taxon>Bacillota</taxon>
        <taxon>Bacilli</taxon>
        <taxon>Bacillales</taxon>
        <taxon>Bacillaceae</taxon>
        <taxon>Cytobacillus</taxon>
    </lineage>
</organism>
<dbReference type="InterPro" id="IPR003673">
    <property type="entry name" value="CoA-Trfase_fam_III"/>
</dbReference>
<dbReference type="Proteomes" id="UP000180194">
    <property type="component" value="Unassembled WGS sequence"/>
</dbReference>
<dbReference type="PANTHER" id="PTHR48228:SF5">
    <property type="entry name" value="ALPHA-METHYLACYL-COA RACEMASE"/>
    <property type="match status" value="1"/>
</dbReference>
<dbReference type="EMBL" id="MBRJ01000003">
    <property type="protein sequence ID" value="OHX50991.1"/>
    <property type="molecule type" value="Genomic_DNA"/>
</dbReference>
<dbReference type="SUPFAM" id="SSF89796">
    <property type="entry name" value="CoA-transferase family III (CaiB/BaiF)"/>
    <property type="match status" value="1"/>
</dbReference>
<evidence type="ECO:0000313" key="1">
    <source>
        <dbReference type="EMBL" id="OHX50991.1"/>
    </source>
</evidence>
<sequence length="376" mass="41071">MLKGIRVIDFSNYLPGPFASQRLAELGAEVIKVESLTGDPARQLDIKIEGTGAVFAANNRGKKSITLNLKSEDGRSAALKLISESHAVLESFRPGVMKKLGLDYETVKRHKPAIVYCSLTGYGGNEDYQYLGSHDLNYMAVSGALSQLKDRSGRPVHPSNTIADFMGGIAASERILAALLSSRISGNGGHHCISIAEVMASIMGNHLLIENETGYPKGLSVLSGEIVAYSIYETKDARFAALAALEPKFWINFCKSAGREDWIDSHFSRPSGNNPVYLEMTELFKSRTLKEWTEFGQRVDCCLTPVLETCELKDFPLFKGIYERDGNYPLVKMHGGIDSALTGPPKLGEHNEEVLSNIAGMSAENVKALTANKYSK</sequence>
<dbReference type="Gene3D" id="3.30.1540.10">
    <property type="entry name" value="formyl-coa transferase, domain 3"/>
    <property type="match status" value="1"/>
</dbReference>
<accession>A0ABX3D081</accession>
<dbReference type="InterPro" id="IPR023606">
    <property type="entry name" value="CoA-Trfase_III_dom_1_sf"/>
</dbReference>
<dbReference type="Pfam" id="PF02515">
    <property type="entry name" value="CoA_transf_3"/>
    <property type="match status" value="1"/>
</dbReference>
<proteinExistence type="predicted"/>
<comment type="caution">
    <text evidence="1">The sequence shown here is derived from an EMBL/GenBank/DDBJ whole genome shotgun (WGS) entry which is preliminary data.</text>
</comment>
<gene>
    <name evidence="1" type="ORF">BBV17_05990</name>
</gene>
<reference evidence="1 2" key="1">
    <citation type="submission" date="2016-07" db="EMBL/GenBank/DDBJ databases">
        <title>Bacillus oceanisediminis whole genome.</title>
        <authorList>
            <person name="Pal Y."/>
            <person name="Verma A."/>
            <person name="Mual P."/>
            <person name="Srinivasan K."/>
        </authorList>
    </citation>
    <scope>NUCLEOTIDE SEQUENCE [LARGE SCALE GENOMIC DNA]</scope>
    <source>
        <strain evidence="1 2">Bhandara28</strain>
    </source>
</reference>
<dbReference type="PANTHER" id="PTHR48228">
    <property type="entry name" value="SUCCINYL-COA--D-CITRAMALATE COA-TRANSFERASE"/>
    <property type="match status" value="1"/>
</dbReference>
<keyword evidence="2" id="KW-1185">Reference proteome</keyword>
<dbReference type="InterPro" id="IPR050509">
    <property type="entry name" value="CoA-transferase_III"/>
</dbReference>